<dbReference type="InterPro" id="IPR004358">
    <property type="entry name" value="Sig_transdc_His_kin-like_C"/>
</dbReference>
<dbReference type="InterPro" id="IPR005467">
    <property type="entry name" value="His_kinase_dom"/>
</dbReference>
<comment type="caution">
    <text evidence="6">The sequence shown here is derived from an EMBL/GenBank/DDBJ whole genome shotgun (WGS) entry which is preliminary data.</text>
</comment>
<dbReference type="RefSeq" id="WP_184309155.1">
    <property type="nucleotide sequence ID" value="NZ_JACHXU010000031.1"/>
</dbReference>
<keyword evidence="4" id="KW-1133">Transmembrane helix</keyword>
<dbReference type="SUPFAM" id="SSF55874">
    <property type="entry name" value="ATPase domain of HSP90 chaperone/DNA topoisomerase II/histidine kinase"/>
    <property type="match status" value="1"/>
</dbReference>
<keyword evidence="4" id="KW-0472">Membrane</keyword>
<dbReference type="PANTHER" id="PTHR43547">
    <property type="entry name" value="TWO-COMPONENT HISTIDINE KINASE"/>
    <property type="match status" value="1"/>
</dbReference>
<dbReference type="Gene3D" id="3.30.565.10">
    <property type="entry name" value="Histidine kinase-like ATPase, C-terminal domain"/>
    <property type="match status" value="1"/>
</dbReference>
<gene>
    <name evidence="6" type="ORF">FHS27_005921</name>
</gene>
<evidence type="ECO:0000313" key="7">
    <source>
        <dbReference type="Proteomes" id="UP000536179"/>
    </source>
</evidence>
<keyword evidence="3" id="KW-0597">Phosphoprotein</keyword>
<evidence type="ECO:0000256" key="3">
    <source>
        <dbReference type="ARBA" id="ARBA00022553"/>
    </source>
</evidence>
<evidence type="ECO:0000256" key="4">
    <source>
        <dbReference type="SAM" id="Phobius"/>
    </source>
</evidence>
<feature type="domain" description="Histidine kinase" evidence="5">
    <location>
        <begin position="303"/>
        <end position="527"/>
    </location>
</feature>
<keyword evidence="6" id="KW-0418">Kinase</keyword>
<dbReference type="EMBL" id="JACHXU010000031">
    <property type="protein sequence ID" value="MBB3210075.1"/>
    <property type="molecule type" value="Genomic_DNA"/>
</dbReference>
<evidence type="ECO:0000259" key="5">
    <source>
        <dbReference type="PROSITE" id="PS50109"/>
    </source>
</evidence>
<organism evidence="6 7">
    <name type="scientific">Aporhodopirellula rubra</name>
    <dbReference type="NCBI Taxonomy" id="980271"/>
    <lineage>
        <taxon>Bacteria</taxon>
        <taxon>Pseudomonadati</taxon>
        <taxon>Planctomycetota</taxon>
        <taxon>Planctomycetia</taxon>
        <taxon>Pirellulales</taxon>
        <taxon>Pirellulaceae</taxon>
        <taxon>Aporhodopirellula</taxon>
    </lineage>
</organism>
<dbReference type="Pfam" id="PF02518">
    <property type="entry name" value="HATPase_c"/>
    <property type="match status" value="1"/>
</dbReference>
<protein>
    <recommendedName>
        <fullName evidence="2">histidine kinase</fullName>
        <ecNumber evidence="2">2.7.13.3</ecNumber>
    </recommendedName>
</protein>
<reference evidence="6 7" key="1">
    <citation type="submission" date="2020-08" db="EMBL/GenBank/DDBJ databases">
        <title>Genomic Encyclopedia of Type Strains, Phase III (KMG-III): the genomes of soil and plant-associated and newly described type strains.</title>
        <authorList>
            <person name="Whitman W."/>
        </authorList>
    </citation>
    <scope>NUCLEOTIDE SEQUENCE [LARGE SCALE GENOMIC DNA]</scope>
    <source>
        <strain evidence="6 7">CECT 8075</strain>
    </source>
</reference>
<dbReference type="GO" id="GO:0000155">
    <property type="term" value="F:phosphorelay sensor kinase activity"/>
    <property type="evidence" value="ECO:0007669"/>
    <property type="project" value="TreeGrafter"/>
</dbReference>
<evidence type="ECO:0000256" key="1">
    <source>
        <dbReference type="ARBA" id="ARBA00000085"/>
    </source>
</evidence>
<dbReference type="InterPro" id="IPR036890">
    <property type="entry name" value="HATPase_C_sf"/>
</dbReference>
<keyword evidence="7" id="KW-1185">Reference proteome</keyword>
<dbReference type="Proteomes" id="UP000536179">
    <property type="component" value="Unassembled WGS sequence"/>
</dbReference>
<dbReference type="PROSITE" id="PS50109">
    <property type="entry name" value="HIS_KIN"/>
    <property type="match status" value="1"/>
</dbReference>
<dbReference type="InterPro" id="IPR003594">
    <property type="entry name" value="HATPase_dom"/>
</dbReference>
<dbReference type="SMART" id="SM00387">
    <property type="entry name" value="HATPase_c"/>
    <property type="match status" value="1"/>
</dbReference>
<dbReference type="PRINTS" id="PR00344">
    <property type="entry name" value="BCTRLSENSOR"/>
</dbReference>
<comment type="catalytic activity">
    <reaction evidence="1">
        <text>ATP + protein L-histidine = ADP + protein N-phospho-L-histidine.</text>
        <dbReference type="EC" id="2.7.13.3"/>
    </reaction>
</comment>
<feature type="transmembrane region" description="Helical" evidence="4">
    <location>
        <begin position="63"/>
        <end position="86"/>
    </location>
</feature>
<evidence type="ECO:0000313" key="6">
    <source>
        <dbReference type="EMBL" id="MBB3210075.1"/>
    </source>
</evidence>
<keyword evidence="6" id="KW-0808">Transferase</keyword>
<dbReference type="AlphaFoldDB" id="A0A7W5E4P0"/>
<dbReference type="PANTHER" id="PTHR43547:SF2">
    <property type="entry name" value="HYBRID SIGNAL TRANSDUCTION HISTIDINE KINASE C"/>
    <property type="match status" value="1"/>
</dbReference>
<accession>A0A7W5E4P0</accession>
<proteinExistence type="predicted"/>
<sequence>MSNQTTPDVQPRAAELLQQANHRQYASTDRLFAILMVVQWIGGIGIALVISPRTWQGAESQPHVHLIAAALLGGIISSAPIALAILRPGKTVTRQVIAIAQISWSSLAIHLMGGRLETHFHVFGSLAFLAMYRDWRVLMTATVVTAADHYIRGAWWPESIYGVVMTSPYRWLEHSAWVIFEDVFLIVSCRQSMQETKASCEARAELELTKTEIEHRVSVRTSELQDARALLAEEFDRHKETQLEREKLFSDLASASRHAGMAEVATGVLHNVGNVLNSVNISCEMLGKVLRNSRTQSLAKLSNLLNEHRDDLPSFVASEPAGKMLPDFMSKLSDAATAERDTLDSEVTSLRDSIEHIKQIIATQQSYASSSCILEPIRMELLLKDAIKINESSLQRHDVNLDFETEDTPEIMSDKHQLLQILVNLIKNASQAVQQGGAANSDQRVRISLQLADEDNISVKIADNGIGIPDDVMQKLFTHGFTTKPDGHGFGLHSAALSIKELGGTLTAESDGVNQGATFILTIPTRHPTPNTSVAHSPA</sequence>
<dbReference type="CDD" id="cd00075">
    <property type="entry name" value="HATPase"/>
    <property type="match status" value="1"/>
</dbReference>
<name>A0A7W5E4P0_9BACT</name>
<evidence type="ECO:0000256" key="2">
    <source>
        <dbReference type="ARBA" id="ARBA00012438"/>
    </source>
</evidence>
<keyword evidence="4" id="KW-0812">Transmembrane</keyword>
<dbReference type="EC" id="2.7.13.3" evidence="2"/>
<feature type="transmembrane region" description="Helical" evidence="4">
    <location>
        <begin position="31"/>
        <end position="51"/>
    </location>
</feature>